<dbReference type="EMBL" id="JBBNAG010000007">
    <property type="protein sequence ID" value="KAK9118505.1"/>
    <property type="molecule type" value="Genomic_DNA"/>
</dbReference>
<organism evidence="1 2">
    <name type="scientific">Stephania cephalantha</name>
    <dbReference type="NCBI Taxonomy" id="152367"/>
    <lineage>
        <taxon>Eukaryota</taxon>
        <taxon>Viridiplantae</taxon>
        <taxon>Streptophyta</taxon>
        <taxon>Embryophyta</taxon>
        <taxon>Tracheophyta</taxon>
        <taxon>Spermatophyta</taxon>
        <taxon>Magnoliopsida</taxon>
        <taxon>Ranunculales</taxon>
        <taxon>Menispermaceae</taxon>
        <taxon>Menispermoideae</taxon>
        <taxon>Cissampelideae</taxon>
        <taxon>Stephania</taxon>
    </lineage>
</organism>
<gene>
    <name evidence="1" type="ORF">Scep_016598</name>
</gene>
<evidence type="ECO:0000313" key="1">
    <source>
        <dbReference type="EMBL" id="KAK9118505.1"/>
    </source>
</evidence>
<protein>
    <submittedName>
        <fullName evidence="1">Uncharacterized protein</fullName>
    </submittedName>
</protein>
<sequence length="50" mass="5982">MLHNEEIAAESPRSFLQHLPHVYRTIELEDEHVIRKFRGGNPFDRIPDNR</sequence>
<reference evidence="1 2" key="1">
    <citation type="submission" date="2024-01" db="EMBL/GenBank/DDBJ databases">
        <title>Genome assemblies of Stephania.</title>
        <authorList>
            <person name="Yang L."/>
        </authorList>
    </citation>
    <scope>NUCLEOTIDE SEQUENCE [LARGE SCALE GENOMIC DNA]</scope>
    <source>
        <strain evidence="1">JXDWG</strain>
        <tissue evidence="1">Leaf</tissue>
    </source>
</reference>
<proteinExistence type="predicted"/>
<name>A0AAP0INH1_9MAGN</name>
<keyword evidence="2" id="KW-1185">Reference proteome</keyword>
<evidence type="ECO:0000313" key="2">
    <source>
        <dbReference type="Proteomes" id="UP001419268"/>
    </source>
</evidence>
<accession>A0AAP0INH1</accession>
<dbReference type="AlphaFoldDB" id="A0AAP0INH1"/>
<comment type="caution">
    <text evidence="1">The sequence shown here is derived from an EMBL/GenBank/DDBJ whole genome shotgun (WGS) entry which is preliminary data.</text>
</comment>
<dbReference type="Proteomes" id="UP001419268">
    <property type="component" value="Unassembled WGS sequence"/>
</dbReference>